<sequence length="159" mass="18723">MEMVRGHHNIGEANLHLQFTPKYRRDVFRDEVVKEDYEESFRETAKKLGLVIHALAFGPDHVHVFVGACKNHSVAETVRRLKGASSRRIRQECWDRVKSKLWGKYFWSGGYFYRSVGSTTDEAIQYYIERSQEKHWTALDHEEYERRKGTQAVITQFVA</sequence>
<gene>
    <name evidence="2" type="ORF">AKJ64_01260</name>
</gene>
<dbReference type="PANTHER" id="PTHR33360:SF2">
    <property type="entry name" value="TRANSPOSASE FOR INSERTION SEQUENCE ELEMENT IS200"/>
    <property type="match status" value="1"/>
</dbReference>
<dbReference type="PANTHER" id="PTHR33360">
    <property type="entry name" value="TRANSPOSASE FOR INSERTION SEQUENCE ELEMENT IS200"/>
    <property type="match status" value="1"/>
</dbReference>
<dbReference type="GO" id="GO:0006313">
    <property type="term" value="P:DNA transposition"/>
    <property type="evidence" value="ECO:0007669"/>
    <property type="project" value="InterPro"/>
</dbReference>
<evidence type="ECO:0000313" key="2">
    <source>
        <dbReference type="EMBL" id="KXA93174.1"/>
    </source>
</evidence>
<keyword evidence="3" id="KW-1185">Reference proteome</keyword>
<dbReference type="Gene3D" id="3.30.70.1290">
    <property type="entry name" value="Transposase IS200-like"/>
    <property type="match status" value="1"/>
</dbReference>
<proteinExistence type="predicted"/>
<dbReference type="EMBL" id="LHXN01000013">
    <property type="protein sequence ID" value="KXA93174.1"/>
    <property type="molecule type" value="Genomic_DNA"/>
</dbReference>
<dbReference type="InterPro" id="IPR002686">
    <property type="entry name" value="Transposase_17"/>
</dbReference>
<organism evidence="2 3">
    <name type="scientific">candidate division MSBL1 archaeon SCGC-AAA259E17</name>
    <dbReference type="NCBI Taxonomy" id="1698263"/>
    <lineage>
        <taxon>Archaea</taxon>
        <taxon>Methanobacteriati</taxon>
        <taxon>Methanobacteriota</taxon>
        <taxon>candidate division MSBL1</taxon>
    </lineage>
</organism>
<dbReference type="GO" id="GO:0003677">
    <property type="term" value="F:DNA binding"/>
    <property type="evidence" value="ECO:0007669"/>
    <property type="project" value="InterPro"/>
</dbReference>
<dbReference type="NCBIfam" id="NF033573">
    <property type="entry name" value="transpos_IS200"/>
    <property type="match status" value="1"/>
</dbReference>
<protein>
    <recommendedName>
        <fullName evidence="1">Transposase IS200-like domain-containing protein</fullName>
    </recommendedName>
</protein>
<dbReference type="Pfam" id="PF01797">
    <property type="entry name" value="Y1_Tnp"/>
    <property type="match status" value="1"/>
</dbReference>
<evidence type="ECO:0000259" key="1">
    <source>
        <dbReference type="SMART" id="SM01321"/>
    </source>
</evidence>
<dbReference type="GO" id="GO:0004803">
    <property type="term" value="F:transposase activity"/>
    <property type="evidence" value="ECO:0007669"/>
    <property type="project" value="InterPro"/>
</dbReference>
<feature type="domain" description="Transposase IS200-like" evidence="1">
    <location>
        <begin position="10"/>
        <end position="131"/>
    </location>
</feature>
<comment type="caution">
    <text evidence="2">The sequence shown here is derived from an EMBL/GenBank/DDBJ whole genome shotgun (WGS) entry which is preliminary data.</text>
</comment>
<name>A0A133UG79_9EURY</name>
<reference evidence="2 3" key="1">
    <citation type="journal article" date="2016" name="Sci. Rep.">
        <title>Metabolic traits of an uncultured archaeal lineage -MSBL1- from brine pools of the Red Sea.</title>
        <authorList>
            <person name="Mwirichia R."/>
            <person name="Alam I."/>
            <person name="Rashid M."/>
            <person name="Vinu M."/>
            <person name="Ba-Alawi W."/>
            <person name="Anthony Kamau A."/>
            <person name="Kamanda Ngugi D."/>
            <person name="Goker M."/>
            <person name="Klenk H.P."/>
            <person name="Bajic V."/>
            <person name="Stingl U."/>
        </authorList>
    </citation>
    <scope>NUCLEOTIDE SEQUENCE [LARGE SCALE GENOMIC DNA]</scope>
    <source>
        <strain evidence="2">SCGC-AAA259E17</strain>
    </source>
</reference>
<dbReference type="AlphaFoldDB" id="A0A133UG79"/>
<dbReference type="SUPFAM" id="SSF143422">
    <property type="entry name" value="Transposase IS200-like"/>
    <property type="match status" value="1"/>
</dbReference>
<dbReference type="Proteomes" id="UP000070373">
    <property type="component" value="Unassembled WGS sequence"/>
</dbReference>
<dbReference type="SMART" id="SM01321">
    <property type="entry name" value="Y1_Tnp"/>
    <property type="match status" value="1"/>
</dbReference>
<accession>A0A133UG79</accession>
<dbReference type="InterPro" id="IPR036515">
    <property type="entry name" value="Transposase_17_sf"/>
</dbReference>
<evidence type="ECO:0000313" key="3">
    <source>
        <dbReference type="Proteomes" id="UP000070373"/>
    </source>
</evidence>